<dbReference type="GO" id="GO:0006508">
    <property type="term" value="P:proteolysis"/>
    <property type="evidence" value="ECO:0007669"/>
    <property type="project" value="InterPro"/>
</dbReference>
<dbReference type="InterPro" id="IPR007484">
    <property type="entry name" value="Peptidase_M28"/>
</dbReference>
<sequence length="412" mass="44893">MGRYIVLSDSSEKRSVEESARNFGAHWARLGDKTVVWTVSKEWDTFANKAIEAGMSLDQAEGRKLEGQFYLVIQTGRAFQDEHPEVRIIMEKGRYLVADLLPEELSRFSKRENDWWAIRPLAMDSVIMDIIKPEVRAAVPRVQANVDVVSQSTYSSYLTSLVNFLTRHSLSSQFTSAAKWAADQLQSFGYQVKLYPINIGDGNSYNIVADRPGSESGSCKLVLVTAHLDSINIKGGVDAPAPGADDNASGAAGVLEIARVLAERPAKNDLRLILFGGEEEGLHGSKQYVSGLSKNERTRISAVINMDMIATLNTASKSVLLEGDPVSRTLMEELAGAAATYTSLIVQTSESSFGSDHVPFIGELIPAVLTIEGTDSSNLNVHTANDTLDHINYGLALDIIRMNLAVTSKLLA</sequence>
<evidence type="ECO:0000259" key="1">
    <source>
        <dbReference type="Pfam" id="PF04389"/>
    </source>
</evidence>
<proteinExistence type="predicted"/>
<evidence type="ECO:0000313" key="2">
    <source>
        <dbReference type="EMBL" id="AKB42603.1"/>
    </source>
</evidence>
<keyword evidence="2" id="KW-0031">Aminopeptidase</keyword>
<gene>
    <name evidence="2" type="ORF">MSVAZ_0334</name>
</gene>
<dbReference type="RefSeq" id="WP_232316181.1">
    <property type="nucleotide sequence ID" value="NZ_CP009520.1"/>
</dbReference>
<dbReference type="HOGENOM" id="CLU_648568_0_0_2"/>
<dbReference type="STRING" id="1434123.MSVAZ_0334"/>
<dbReference type="AlphaFoldDB" id="A0A0E3Q2N7"/>
<accession>A0A0E3Q2N7</accession>
<dbReference type="PANTHER" id="PTHR12147:SF26">
    <property type="entry name" value="PEPTIDASE M28 DOMAIN-CONTAINING PROTEIN"/>
    <property type="match status" value="1"/>
</dbReference>
<keyword evidence="2" id="KW-0378">Hydrolase</keyword>
<dbReference type="GeneID" id="24808697"/>
<name>A0A0E3Q2N7_9EURY</name>
<feature type="domain" description="Peptidase M28" evidence="1">
    <location>
        <begin position="206"/>
        <end position="405"/>
    </location>
</feature>
<keyword evidence="2" id="KW-0645">Protease</keyword>
<evidence type="ECO:0000313" key="3">
    <source>
        <dbReference type="Proteomes" id="UP000033096"/>
    </source>
</evidence>
<organism evidence="2 3">
    <name type="scientific">Methanosarcina vacuolata Z-761</name>
    <dbReference type="NCBI Taxonomy" id="1434123"/>
    <lineage>
        <taxon>Archaea</taxon>
        <taxon>Methanobacteriati</taxon>
        <taxon>Methanobacteriota</taxon>
        <taxon>Stenosarchaea group</taxon>
        <taxon>Methanomicrobia</taxon>
        <taxon>Methanosarcinales</taxon>
        <taxon>Methanosarcinaceae</taxon>
        <taxon>Methanosarcina</taxon>
    </lineage>
</organism>
<dbReference type="GO" id="GO:0008235">
    <property type="term" value="F:metalloexopeptidase activity"/>
    <property type="evidence" value="ECO:0007669"/>
    <property type="project" value="InterPro"/>
</dbReference>
<dbReference type="Proteomes" id="UP000033096">
    <property type="component" value="Chromosome"/>
</dbReference>
<dbReference type="GO" id="GO:0004177">
    <property type="term" value="F:aminopeptidase activity"/>
    <property type="evidence" value="ECO:0007669"/>
    <property type="project" value="UniProtKB-KW"/>
</dbReference>
<dbReference type="Gene3D" id="3.40.630.10">
    <property type="entry name" value="Zn peptidases"/>
    <property type="match status" value="1"/>
</dbReference>
<dbReference type="PATRIC" id="fig|1434123.4.peg.349"/>
<reference evidence="2 3" key="1">
    <citation type="submission" date="2014-07" db="EMBL/GenBank/DDBJ databases">
        <title>Methanogenic archaea and the global carbon cycle.</title>
        <authorList>
            <person name="Henriksen J.R."/>
            <person name="Luke J."/>
            <person name="Reinhart S."/>
            <person name="Benedict M.N."/>
            <person name="Youngblut N.D."/>
            <person name="Metcalf M.E."/>
            <person name="Whitaker R.J."/>
            <person name="Metcalf W.W."/>
        </authorList>
    </citation>
    <scope>NUCLEOTIDE SEQUENCE [LARGE SCALE GENOMIC DNA]</scope>
    <source>
        <strain evidence="2 3">Z-761</strain>
    </source>
</reference>
<dbReference type="Pfam" id="PF04389">
    <property type="entry name" value="Peptidase_M28"/>
    <property type="match status" value="1"/>
</dbReference>
<protein>
    <submittedName>
        <fullName evidence="2">Aminopeptidase Y (Arg, Lys, Leu preference)</fullName>
        <ecNumber evidence="2">3.4.11.15</ecNumber>
    </submittedName>
</protein>
<dbReference type="EC" id="3.4.11.15" evidence="2"/>
<dbReference type="EMBL" id="CP009520">
    <property type="protein sequence ID" value="AKB42603.1"/>
    <property type="molecule type" value="Genomic_DNA"/>
</dbReference>
<dbReference type="PANTHER" id="PTHR12147">
    <property type="entry name" value="METALLOPEPTIDASE M28 FAMILY MEMBER"/>
    <property type="match status" value="1"/>
</dbReference>
<dbReference type="SUPFAM" id="SSF53187">
    <property type="entry name" value="Zn-dependent exopeptidases"/>
    <property type="match status" value="1"/>
</dbReference>
<dbReference type="InterPro" id="IPR045175">
    <property type="entry name" value="M28_fam"/>
</dbReference>
<keyword evidence="3" id="KW-1185">Reference proteome</keyword>
<dbReference type="KEGG" id="mvc:MSVAZ_0334"/>